<comment type="similarity">
    <text evidence="2">Belongs to the universal ribosomal protein uL29 family.</text>
</comment>
<comment type="subcellular location">
    <subcellularLocation>
        <location evidence="1">Mitochondrion</location>
    </subcellularLocation>
</comment>
<dbReference type="InterPro" id="IPR038340">
    <property type="entry name" value="MRP-L47_sf"/>
</dbReference>
<dbReference type="KEGG" id="sre:PTSG_01841"/>
<organism evidence="8">
    <name type="scientific">Salpingoeca rosetta (strain ATCC 50818 / BSB-021)</name>
    <dbReference type="NCBI Taxonomy" id="946362"/>
    <lineage>
        <taxon>Eukaryota</taxon>
        <taxon>Choanoflagellata</taxon>
        <taxon>Craspedida</taxon>
        <taxon>Salpingoecidae</taxon>
        <taxon>Salpingoeca</taxon>
    </lineage>
</organism>
<evidence type="ECO:0000256" key="6">
    <source>
        <dbReference type="ARBA" id="ARBA00035289"/>
    </source>
</evidence>
<evidence type="ECO:0000256" key="2">
    <source>
        <dbReference type="ARBA" id="ARBA00009254"/>
    </source>
</evidence>
<evidence type="ECO:0000256" key="5">
    <source>
        <dbReference type="ARBA" id="ARBA00023274"/>
    </source>
</evidence>
<dbReference type="GeneID" id="16078413"/>
<sequence>MMLLQRVVGGVGATAVAMGSRAMATLAVRGGGGVAGAMSRAYACRLCSTTTASRLRVQPRQLQQGQRAVPVLHAQTVRWASDTTSSGATSAAADEAFVMPEGLKKFFPEGAAWDEVDVGRRWKTRELRVKSNEDLHKLWYILLIERNKLLTVKLEARRIGEEMPGPLRLKKVKQAMDSIQLVLRERVSAQAHKFKN</sequence>
<evidence type="ECO:0000313" key="7">
    <source>
        <dbReference type="EMBL" id="EGD78863.1"/>
    </source>
</evidence>
<evidence type="ECO:0000256" key="4">
    <source>
        <dbReference type="ARBA" id="ARBA00023128"/>
    </source>
</evidence>
<dbReference type="PANTHER" id="PTHR21183">
    <property type="entry name" value="RIBOSOMAL PROTEIN L47, MITOCHONDRIAL-RELATED"/>
    <property type="match status" value="1"/>
</dbReference>
<dbReference type="InParanoid" id="F2TZ39"/>
<keyword evidence="4" id="KW-0496">Mitochondrion</keyword>
<dbReference type="EMBL" id="GL832957">
    <property type="protein sequence ID" value="EGD78863.1"/>
    <property type="molecule type" value="Genomic_DNA"/>
</dbReference>
<accession>F2TZ39</accession>
<dbReference type="GO" id="GO:0005762">
    <property type="term" value="C:mitochondrial large ribosomal subunit"/>
    <property type="evidence" value="ECO:0007669"/>
    <property type="project" value="TreeGrafter"/>
</dbReference>
<dbReference type="eggNOG" id="KOG3331">
    <property type="taxonomic scope" value="Eukaryota"/>
</dbReference>
<protein>
    <recommendedName>
        <fullName evidence="6">Large ribosomal subunit protein uL29m</fullName>
    </recommendedName>
</protein>
<dbReference type="AlphaFoldDB" id="F2TZ39"/>
<evidence type="ECO:0000313" key="8">
    <source>
        <dbReference type="Proteomes" id="UP000007799"/>
    </source>
</evidence>
<dbReference type="OrthoDB" id="270763at2759"/>
<keyword evidence="5" id="KW-0687">Ribonucleoprotein</keyword>
<dbReference type="Gene3D" id="6.10.330.20">
    <property type="match status" value="1"/>
</dbReference>
<dbReference type="GO" id="GO:0003735">
    <property type="term" value="F:structural constituent of ribosome"/>
    <property type="evidence" value="ECO:0007669"/>
    <property type="project" value="InterPro"/>
</dbReference>
<dbReference type="PANTHER" id="PTHR21183:SF18">
    <property type="entry name" value="LARGE RIBOSOMAL SUBUNIT PROTEIN UL29M"/>
    <property type="match status" value="1"/>
</dbReference>
<dbReference type="RefSeq" id="XP_004997819.1">
    <property type="nucleotide sequence ID" value="XM_004997762.1"/>
</dbReference>
<dbReference type="InterPro" id="IPR010729">
    <property type="entry name" value="Ribosomal_uL29_mit"/>
</dbReference>
<dbReference type="STRING" id="946362.F2TZ39"/>
<gene>
    <name evidence="7" type="ORF">PTSG_01841</name>
</gene>
<keyword evidence="8" id="KW-1185">Reference proteome</keyword>
<name>F2TZ39_SALR5</name>
<dbReference type="Pfam" id="PF06984">
    <property type="entry name" value="MRP-L47"/>
    <property type="match status" value="1"/>
</dbReference>
<reference evidence="7" key="1">
    <citation type="submission" date="2009-08" db="EMBL/GenBank/DDBJ databases">
        <title>Annotation of Salpingoeca rosetta.</title>
        <authorList>
            <consortium name="The Broad Institute Genome Sequencing Platform"/>
            <person name="Russ C."/>
            <person name="Cuomo C."/>
            <person name="Burger G."/>
            <person name="Gray M.W."/>
            <person name="Holland P.W.H."/>
            <person name="King N."/>
            <person name="Lang F.B.F."/>
            <person name="Roger A.J."/>
            <person name="Ruiz-Trillo I."/>
            <person name="Young S.K."/>
            <person name="Zeng Q."/>
            <person name="Gargeya S."/>
            <person name="Alvarado L."/>
            <person name="Berlin A."/>
            <person name="Chapman S.B."/>
            <person name="Chen Z."/>
            <person name="Freedman E."/>
            <person name="Gellesch M."/>
            <person name="Goldberg J."/>
            <person name="Griggs A."/>
            <person name="Gujja S."/>
            <person name="Heilman E."/>
            <person name="Heiman D."/>
            <person name="Howarth C."/>
            <person name="Mehta T."/>
            <person name="Neiman D."/>
            <person name="Pearson M."/>
            <person name="Roberts A."/>
            <person name="Saif S."/>
            <person name="Shea T."/>
            <person name="Shenoy N."/>
            <person name="Sisk P."/>
            <person name="Stolte C."/>
            <person name="Sykes S."/>
            <person name="White J."/>
            <person name="Yandava C."/>
            <person name="Haas B."/>
            <person name="Nusbaum C."/>
            <person name="Birren B."/>
        </authorList>
    </citation>
    <scope>NUCLEOTIDE SEQUENCE [LARGE SCALE GENOMIC DNA]</scope>
    <source>
        <strain evidence="7">ATCC 50818</strain>
    </source>
</reference>
<evidence type="ECO:0000256" key="3">
    <source>
        <dbReference type="ARBA" id="ARBA00022980"/>
    </source>
</evidence>
<dbReference type="GO" id="GO:0032543">
    <property type="term" value="P:mitochondrial translation"/>
    <property type="evidence" value="ECO:0007669"/>
    <property type="project" value="TreeGrafter"/>
</dbReference>
<dbReference type="Proteomes" id="UP000007799">
    <property type="component" value="Unassembled WGS sequence"/>
</dbReference>
<keyword evidence="3" id="KW-0689">Ribosomal protein</keyword>
<proteinExistence type="inferred from homology"/>
<evidence type="ECO:0000256" key="1">
    <source>
        <dbReference type="ARBA" id="ARBA00004173"/>
    </source>
</evidence>